<evidence type="ECO:0000256" key="5">
    <source>
        <dbReference type="ARBA" id="ARBA00015130"/>
    </source>
</evidence>
<dbReference type="AlphaFoldDB" id="A0A2N8LEC2"/>
<comment type="subunit">
    <text evidence="3 14">Homodimer.</text>
</comment>
<evidence type="ECO:0000256" key="12">
    <source>
        <dbReference type="ARBA" id="ARBA00030600"/>
    </source>
</evidence>
<evidence type="ECO:0000256" key="13">
    <source>
        <dbReference type="ARBA" id="ARBA00031777"/>
    </source>
</evidence>
<dbReference type="GO" id="GO:0005506">
    <property type="term" value="F:iron ion binding"/>
    <property type="evidence" value="ECO:0007669"/>
    <property type="project" value="InterPro"/>
</dbReference>
<evidence type="ECO:0000256" key="9">
    <source>
        <dbReference type="ARBA" id="ARBA00023004"/>
    </source>
</evidence>
<keyword evidence="6 14" id="KW-0673">Quorum sensing</keyword>
<organism evidence="15 16">
    <name type="scientific">Streptococcus penaeicida</name>
    <dbReference type="NCBI Taxonomy" id="1765960"/>
    <lineage>
        <taxon>Bacteria</taxon>
        <taxon>Bacillati</taxon>
        <taxon>Bacillota</taxon>
        <taxon>Bacilli</taxon>
        <taxon>Lactobacillales</taxon>
        <taxon>Streptococcaceae</taxon>
        <taxon>Streptococcus</taxon>
    </lineage>
</organism>
<evidence type="ECO:0000313" key="15">
    <source>
        <dbReference type="EMBL" id="PND48484.1"/>
    </source>
</evidence>
<keyword evidence="7 14" id="KW-0479">Metal-binding</keyword>
<comment type="similarity">
    <text evidence="2 14">Belongs to the LuxS family.</text>
</comment>
<evidence type="ECO:0000313" key="16">
    <source>
        <dbReference type="Proteomes" id="UP000235963"/>
    </source>
</evidence>
<evidence type="ECO:0000256" key="2">
    <source>
        <dbReference type="ARBA" id="ARBA00007311"/>
    </source>
</evidence>
<proteinExistence type="inferred from homology"/>
<protein>
    <recommendedName>
        <fullName evidence="5 14">S-ribosylhomocysteine lyase</fullName>
        <ecNumber evidence="4 14">4.4.1.21</ecNumber>
    </recommendedName>
    <alternativeName>
        <fullName evidence="12 14">AI-2 synthesis protein</fullName>
    </alternativeName>
    <alternativeName>
        <fullName evidence="13 14">Autoinducer-2 production protein LuxS</fullName>
    </alternativeName>
</protein>
<reference evidence="15 16" key="1">
    <citation type="submission" date="2015-12" db="EMBL/GenBank/DDBJ databases">
        <title>Streptococcus penaeicida sp. nov.</title>
        <authorList>
            <person name="Gomez-Gil B."/>
            <person name="Morales-Covarrubias M."/>
        </authorList>
    </citation>
    <scope>NUCLEOTIDE SEQUENCE [LARGE SCALE GENOMIC DNA]</scope>
    <source>
        <strain evidence="15 16">CAIM 1838</strain>
    </source>
</reference>
<dbReference type="Proteomes" id="UP000235963">
    <property type="component" value="Unassembled WGS sequence"/>
</dbReference>
<dbReference type="PANTHER" id="PTHR35799:SF1">
    <property type="entry name" value="S-RIBOSYLHOMOCYSTEINE LYASE"/>
    <property type="match status" value="1"/>
</dbReference>
<dbReference type="NCBIfam" id="NF002607">
    <property type="entry name" value="PRK02260.2-5"/>
    <property type="match status" value="1"/>
</dbReference>
<dbReference type="SUPFAM" id="SSF63411">
    <property type="entry name" value="LuxS/MPP-like metallohydrolase"/>
    <property type="match status" value="1"/>
</dbReference>
<evidence type="ECO:0000256" key="8">
    <source>
        <dbReference type="ARBA" id="ARBA00022929"/>
    </source>
</evidence>
<dbReference type="EC" id="4.4.1.21" evidence="4 14"/>
<dbReference type="Pfam" id="PF02664">
    <property type="entry name" value="LuxS"/>
    <property type="match status" value="1"/>
</dbReference>
<feature type="binding site" evidence="14">
    <location>
        <position position="57"/>
    </location>
    <ligand>
        <name>Fe cation</name>
        <dbReference type="ChEBI" id="CHEBI:24875"/>
    </ligand>
</feature>
<keyword evidence="8 14" id="KW-0071">Autoinducer synthesis</keyword>
<accession>A0A2N8LEC2</accession>
<evidence type="ECO:0000256" key="6">
    <source>
        <dbReference type="ARBA" id="ARBA00022654"/>
    </source>
</evidence>
<dbReference type="PRINTS" id="PR01487">
    <property type="entry name" value="LUXSPROTEIN"/>
</dbReference>
<dbReference type="Gene3D" id="3.30.1360.80">
    <property type="entry name" value="S-ribosylhomocysteinase (LuxS)"/>
    <property type="match status" value="1"/>
</dbReference>
<comment type="cofactor">
    <cofactor evidence="14">
        <name>Fe cation</name>
        <dbReference type="ChEBI" id="CHEBI:24875"/>
    </cofactor>
    <text evidence="14">Binds 1 Fe cation per subunit.</text>
</comment>
<keyword evidence="16" id="KW-1185">Reference proteome</keyword>
<evidence type="ECO:0000256" key="1">
    <source>
        <dbReference type="ARBA" id="ARBA00000297"/>
    </source>
</evidence>
<feature type="binding site" evidence="14">
    <location>
        <position position="61"/>
    </location>
    <ligand>
        <name>Fe cation</name>
        <dbReference type="ChEBI" id="CHEBI:24875"/>
    </ligand>
</feature>
<keyword evidence="9 14" id="KW-0408">Iron</keyword>
<dbReference type="GO" id="GO:0009372">
    <property type="term" value="P:quorum sensing"/>
    <property type="evidence" value="ECO:0007669"/>
    <property type="project" value="UniProtKB-UniRule"/>
</dbReference>
<feature type="binding site" evidence="14">
    <location>
        <position position="127"/>
    </location>
    <ligand>
        <name>Fe cation</name>
        <dbReference type="ChEBI" id="CHEBI:24875"/>
    </ligand>
</feature>
<dbReference type="HAMAP" id="MF_00091">
    <property type="entry name" value="LuxS"/>
    <property type="match status" value="1"/>
</dbReference>
<dbReference type="InterPro" id="IPR011249">
    <property type="entry name" value="Metalloenz_LuxS/M16"/>
</dbReference>
<comment type="caution">
    <text evidence="15">The sequence shown here is derived from an EMBL/GenBank/DDBJ whole genome shotgun (WGS) entry which is preliminary data.</text>
</comment>
<evidence type="ECO:0000256" key="7">
    <source>
        <dbReference type="ARBA" id="ARBA00022723"/>
    </source>
</evidence>
<name>A0A2N8LEC2_9STRE</name>
<dbReference type="NCBIfam" id="NF002608">
    <property type="entry name" value="PRK02260.3-1"/>
    <property type="match status" value="1"/>
</dbReference>
<dbReference type="GO" id="GO:0043768">
    <property type="term" value="F:S-ribosylhomocysteine lyase activity"/>
    <property type="evidence" value="ECO:0007669"/>
    <property type="project" value="UniProtKB-UniRule"/>
</dbReference>
<dbReference type="InterPro" id="IPR003815">
    <property type="entry name" value="S-ribosylhomocysteinase"/>
</dbReference>
<evidence type="ECO:0000256" key="4">
    <source>
        <dbReference type="ARBA" id="ARBA00012240"/>
    </source>
</evidence>
<sequence length="160" mass="17850">MKKDVVVESFELDHTIVKAPYVRLISEEKGPIGDIITNFDIRLVQPNTNSIETAGLHTIEHLLAKLIRQRIDGMIDCSPFGCRTGFHLIMWGQPTANEIAKVIKSSLEEIAEGISWDDVPGTTIESCGNYKDHSLFAAKEWAKLILSQGISDQAFERNLV</sequence>
<dbReference type="OrthoDB" id="9788129at2"/>
<comment type="catalytic activity">
    <reaction evidence="1 14">
        <text>S-(5-deoxy-D-ribos-5-yl)-L-homocysteine = (S)-4,5-dihydroxypentane-2,3-dione + L-homocysteine</text>
        <dbReference type="Rhea" id="RHEA:17753"/>
        <dbReference type="ChEBI" id="CHEBI:29484"/>
        <dbReference type="ChEBI" id="CHEBI:58195"/>
        <dbReference type="ChEBI" id="CHEBI:58199"/>
        <dbReference type="EC" id="4.4.1.21"/>
    </reaction>
</comment>
<evidence type="ECO:0000256" key="14">
    <source>
        <dbReference type="HAMAP-Rule" id="MF_00091"/>
    </source>
</evidence>
<gene>
    <name evidence="14" type="primary">luxS</name>
    <name evidence="15" type="ORF">AT575_01455</name>
</gene>
<keyword evidence="10 14" id="KW-0456">Lyase</keyword>
<dbReference type="EMBL" id="LOCM01000006">
    <property type="protein sequence ID" value="PND48484.1"/>
    <property type="molecule type" value="Genomic_DNA"/>
</dbReference>
<dbReference type="PIRSF" id="PIRSF006160">
    <property type="entry name" value="AI2"/>
    <property type="match status" value="1"/>
</dbReference>
<dbReference type="InterPro" id="IPR037005">
    <property type="entry name" value="LuxS_sf"/>
</dbReference>
<dbReference type="PANTHER" id="PTHR35799">
    <property type="entry name" value="S-RIBOSYLHOMOCYSTEINE LYASE"/>
    <property type="match status" value="1"/>
</dbReference>
<comment type="function">
    <text evidence="11 14">Involved in the synthesis of autoinducer 2 (AI-2) which is secreted by bacteria and is used to communicate both the cell density and the metabolic potential of the environment. The regulation of gene expression in response to changes in cell density is called quorum sensing. Catalyzes the transformation of S-ribosylhomocysteine (RHC) to homocysteine (HC) and 4,5-dihydroxy-2,3-pentadione (DPD).</text>
</comment>
<evidence type="ECO:0000256" key="3">
    <source>
        <dbReference type="ARBA" id="ARBA00011738"/>
    </source>
</evidence>
<evidence type="ECO:0000256" key="11">
    <source>
        <dbReference type="ARBA" id="ARBA00024654"/>
    </source>
</evidence>
<dbReference type="RefSeq" id="WP_102776839.1">
    <property type="nucleotide sequence ID" value="NZ_CBCSGP010000001.1"/>
</dbReference>
<evidence type="ECO:0000256" key="10">
    <source>
        <dbReference type="ARBA" id="ARBA00023239"/>
    </source>
</evidence>